<reference evidence="2 3" key="1">
    <citation type="submission" date="2020-01" db="EMBL/GenBank/DDBJ databases">
        <authorList>
            <person name="Lee S.D."/>
        </authorList>
    </citation>
    <scope>NUCLEOTIDE SEQUENCE [LARGE SCALE GENOMIC DNA]</scope>
    <source>
        <strain evidence="2 3">SAP-1</strain>
    </source>
</reference>
<feature type="transmembrane region" description="Helical" evidence="1">
    <location>
        <begin position="292"/>
        <end position="316"/>
    </location>
</feature>
<dbReference type="PANTHER" id="PTHR30199">
    <property type="entry name" value="MFS FAMILY TRANSPORTER, PREDICTED SUBSTRATE BENZOATE"/>
    <property type="match status" value="1"/>
</dbReference>
<reference evidence="2 3" key="2">
    <citation type="submission" date="2020-06" db="EMBL/GenBank/DDBJ databases">
        <title>Polyphasic characterization of a Rahnella strain isolated from tree sap.</title>
        <authorList>
            <person name="Kim I.S."/>
        </authorList>
    </citation>
    <scope>NUCLEOTIDE SEQUENCE [LARGE SCALE GENOMIC DNA]</scope>
    <source>
        <strain evidence="2 3">SAP-1</strain>
    </source>
</reference>
<dbReference type="Pfam" id="PF03594">
    <property type="entry name" value="BenE"/>
    <property type="match status" value="1"/>
</dbReference>
<dbReference type="PANTHER" id="PTHR30199:SF0">
    <property type="entry name" value="INNER MEMBRANE PROTEIN YDCO"/>
    <property type="match status" value="1"/>
</dbReference>
<feature type="transmembrane region" description="Helical" evidence="1">
    <location>
        <begin position="50"/>
        <end position="69"/>
    </location>
</feature>
<feature type="transmembrane region" description="Helical" evidence="1">
    <location>
        <begin position="12"/>
        <end position="38"/>
    </location>
</feature>
<feature type="transmembrane region" description="Helical" evidence="1">
    <location>
        <begin position="172"/>
        <end position="193"/>
    </location>
</feature>
<feature type="transmembrane region" description="Helical" evidence="1">
    <location>
        <begin position="353"/>
        <end position="377"/>
    </location>
</feature>
<organism evidence="2 3">
    <name type="scientific">Rouxiella aceris</name>
    <dbReference type="NCBI Taxonomy" id="2703884"/>
    <lineage>
        <taxon>Bacteria</taxon>
        <taxon>Pseudomonadati</taxon>
        <taxon>Pseudomonadota</taxon>
        <taxon>Gammaproteobacteria</taxon>
        <taxon>Enterobacterales</taxon>
        <taxon>Yersiniaceae</taxon>
        <taxon>Rouxiella</taxon>
    </lineage>
</organism>
<keyword evidence="1" id="KW-0812">Transmembrane</keyword>
<dbReference type="NCBIfam" id="TIGR00843">
    <property type="entry name" value="benE"/>
    <property type="match status" value="1"/>
</dbReference>
<dbReference type="InterPro" id="IPR004711">
    <property type="entry name" value="Benzoate_Transporter"/>
</dbReference>
<dbReference type="GO" id="GO:0042925">
    <property type="term" value="F:benzoate transmembrane transporter activity"/>
    <property type="evidence" value="ECO:0007669"/>
    <property type="project" value="InterPro"/>
</dbReference>
<dbReference type="GO" id="GO:0005886">
    <property type="term" value="C:plasma membrane"/>
    <property type="evidence" value="ECO:0007669"/>
    <property type="project" value="TreeGrafter"/>
</dbReference>
<accession>A0A848MN32</accession>
<dbReference type="RefSeq" id="WP_169403998.1">
    <property type="nucleotide sequence ID" value="NZ_JAADJU010000008.1"/>
</dbReference>
<comment type="caution">
    <text evidence="2">The sequence shown here is derived from an EMBL/GenBank/DDBJ whole genome shotgun (WGS) entry which is preliminary data.</text>
</comment>
<keyword evidence="1" id="KW-0472">Membrane</keyword>
<feature type="transmembrane region" description="Helical" evidence="1">
    <location>
        <begin position="250"/>
        <end position="280"/>
    </location>
</feature>
<sequence>MSSRASLQDWSFSAVIAGFVAVLVGYTSSAAIVFQAAASAGASGEQIGGWFSMLGLGMGVTSIGLSLYYRTPVVTAWSTPGAALLVTSLPGTSINDAIGVFVFASGLIFLCGVSGLFARLMHYIPQALSAAMLGGILLRFGLEAFTSLQSNLLLAASMCLVYLLARRFFSRFAVILALCAGLVIAAWQGSIAFHGQSLHFAAPALIMPHFSWATLVGIGVPFFVVTMASQNAPGIATLHASGYRLPVSPLIAVTALLALLLAPFGVFSVCIAAITAAICMGEDVHPDPGKRYTAAVAAGGFYLLAGLMGGSIGTLFTALPAALIHTIAGLALLGTFSGSLYRALSEEKQRDAAVITFLITASGVQLFGVGSAFWGLIGGVITHCILGIPGQTSAQDKGTKR</sequence>
<feature type="transmembrane region" description="Helical" evidence="1">
    <location>
        <begin position="148"/>
        <end position="165"/>
    </location>
</feature>
<keyword evidence="3" id="KW-1185">Reference proteome</keyword>
<evidence type="ECO:0000313" key="3">
    <source>
        <dbReference type="Proteomes" id="UP000585363"/>
    </source>
</evidence>
<keyword evidence="1" id="KW-1133">Transmembrane helix</keyword>
<dbReference type="EMBL" id="JAADJU010000008">
    <property type="protein sequence ID" value="NMP28292.1"/>
    <property type="molecule type" value="Genomic_DNA"/>
</dbReference>
<feature type="transmembrane region" description="Helical" evidence="1">
    <location>
        <begin position="322"/>
        <end position="341"/>
    </location>
</feature>
<dbReference type="Proteomes" id="UP000585363">
    <property type="component" value="Unassembled WGS sequence"/>
</dbReference>
<evidence type="ECO:0000256" key="1">
    <source>
        <dbReference type="SAM" id="Phobius"/>
    </source>
</evidence>
<proteinExistence type="predicted"/>
<dbReference type="AlphaFoldDB" id="A0A848MN32"/>
<feature type="transmembrane region" description="Helical" evidence="1">
    <location>
        <begin position="97"/>
        <end position="117"/>
    </location>
</feature>
<gene>
    <name evidence="2" type="primary">benE</name>
    <name evidence="2" type="ORF">GW590_15625</name>
</gene>
<name>A0A848MN32_9GAMM</name>
<protein>
    <submittedName>
        <fullName evidence="2">Benzoate/H(+) symporter BenE family transporter</fullName>
    </submittedName>
</protein>
<evidence type="ECO:0000313" key="2">
    <source>
        <dbReference type="EMBL" id="NMP28292.1"/>
    </source>
</evidence>